<dbReference type="SUPFAM" id="SSF52540">
    <property type="entry name" value="P-loop containing nucleoside triphosphate hydrolases"/>
    <property type="match status" value="1"/>
</dbReference>
<feature type="compositionally biased region" description="Basic and acidic residues" evidence="12">
    <location>
        <begin position="285"/>
        <end position="303"/>
    </location>
</feature>
<dbReference type="GO" id="GO:0005737">
    <property type="term" value="C:cytoplasm"/>
    <property type="evidence" value="ECO:0007669"/>
    <property type="project" value="UniProtKB-SubCell"/>
</dbReference>
<gene>
    <name evidence="16" type="ORF">GRJ2_002238300</name>
</gene>
<dbReference type="SMART" id="SM00242">
    <property type="entry name" value="MYSc"/>
    <property type="match status" value="1"/>
</dbReference>
<feature type="region of interest" description="Actin-binding" evidence="11">
    <location>
        <begin position="1440"/>
        <end position="1462"/>
    </location>
</feature>
<name>A0ABC9XJ63_GRUJA</name>
<keyword evidence="4" id="KW-0677">Repeat</keyword>
<feature type="region of interest" description="Disordered" evidence="12">
    <location>
        <begin position="2372"/>
        <end position="2413"/>
    </location>
</feature>
<dbReference type="Gene3D" id="1.20.5.190">
    <property type="match status" value="1"/>
</dbReference>
<feature type="region of interest" description="Disordered" evidence="12">
    <location>
        <begin position="879"/>
        <end position="908"/>
    </location>
</feature>
<dbReference type="InterPro" id="IPR001609">
    <property type="entry name" value="Myosin_head_motor_dom-like"/>
</dbReference>
<comment type="caution">
    <text evidence="16">The sequence shown here is derived from an EMBL/GenBank/DDBJ whole genome shotgun (WGS) entry which is preliminary data.</text>
</comment>
<evidence type="ECO:0000256" key="3">
    <source>
        <dbReference type="ARBA" id="ARBA00022490"/>
    </source>
</evidence>
<feature type="compositionally biased region" description="Basic and acidic residues" evidence="12">
    <location>
        <begin position="15"/>
        <end position="25"/>
    </location>
</feature>
<dbReference type="PRINTS" id="PR00193">
    <property type="entry name" value="MYOSINHEAVY"/>
</dbReference>
<comment type="similarity">
    <text evidence="11">Belongs to the TRAFAC class myosin-kinesin ATPase superfamily. Myosin family.</text>
</comment>
<evidence type="ECO:0000256" key="9">
    <source>
        <dbReference type="ARBA" id="ARBA00023203"/>
    </source>
</evidence>
<evidence type="ECO:0000256" key="4">
    <source>
        <dbReference type="ARBA" id="ARBA00022737"/>
    </source>
</evidence>
<dbReference type="InterPro" id="IPR001452">
    <property type="entry name" value="SH3_domain"/>
</dbReference>
<dbReference type="Pfam" id="PF00063">
    <property type="entry name" value="Myosin_head"/>
    <property type="match status" value="2"/>
</dbReference>
<dbReference type="PROSITE" id="PS51456">
    <property type="entry name" value="MYOSIN_MOTOR"/>
    <property type="match status" value="1"/>
</dbReference>
<dbReference type="Gene3D" id="3.40.850.10">
    <property type="entry name" value="Kinesin motor domain"/>
    <property type="match status" value="2"/>
</dbReference>
<dbReference type="InterPro" id="IPR036961">
    <property type="entry name" value="Kinesin_motor_dom_sf"/>
</dbReference>
<dbReference type="SMART" id="SM00326">
    <property type="entry name" value="SH3"/>
    <property type="match status" value="1"/>
</dbReference>
<feature type="domain" description="Myosin motor" evidence="15">
    <location>
        <begin position="1002"/>
        <end position="1561"/>
    </location>
</feature>
<dbReference type="InterPro" id="IPR059004">
    <property type="entry name" value="MYO15"/>
</dbReference>
<keyword evidence="9 11" id="KW-0009">Actin-binding</keyword>
<sequence>MPPSRSKTQHRKAGKEKLLNCEKKASSPGNSKIHCERQWEGKSKGQLKGKESLPEQDDTLEEDPLKSQRLVRLQGSKENGHKKLFRGKRAYKRNDKRESGLGRKHGEQLVFKVEGKKGKACKKQEMTSGQESEDSSDKEEKTTTSSKKHSFKKKCGKHPAVSEKVTESESVKSIAIQRVEGSFQKHDLLQKARNARHREKHSENHGFKKASEQKSGSQSQGNMAPGKGERTGKKQVGKHTKFIVTKSAEENILETSDNSCSDSSNGGHWTQKSTKETVVDSTANSEEKSSASEEDGVSEKEAMLEDPSVAEGKDYKELLDQSNEASNETEREQVTTDGRKESEDEGTDFAGLEAKEKMKKQDDMPRQPKSILAESSEEDDNVSISGFQLKNLKNRENGNNGGGQVNILENDEVQDISKDANDNSDSNGDNSTEKSIDKGKENATKQPLSSAVKTKLHARLGEVLQGTGQEEKVNDEGIALEDSPLLSKQQMTLKDKPSRCEITEQGKVVGHIQRDSSSDCNKQELAAMMLTKKCSSQSQILLNLKNKHKNAETKLLTSCKPNPVQMALETNSDLKNVESICSKPTTLETHSIPKKPNIAQSFGEKRLNLSNISSCSTITKKSSDKQLLGKKKKVGKVIGKVKLSSGHTLEAKKEKTEEVIADAPSEKENVHDGKGSKYLHTHSAFRKVTSWLGQKPAKKASLKARLLSVARAIGISRWLLKKFGKRKRSRKPFGFRSRVAIRIVSTAGWVGRSGKAFPGAARQLGRAELGDKESSPPLVEGKDGPKMAEEVGQIDLPSGHSTLHGTSSFPYLLSLDEENNATDAKFAIVFPRVHSMVKTKSSLSRGYSLEKLRCLSDRKSVMPVQQGCRFKCHLPRPLMDQSPQRNSDQGFLSHQEEDPIHTSDYSSEVDVKEGSGVLETTGSIVTPCIHWSQQQAQECDPAAWLNSELLLPRLTIENLSKWAIYKDPHLANSHVMKVCKDQWEAEDITDSILETEFMQKQTYIGHILISVNPFKDLSIYSEDVAIQYHQGTLSKNAPHIFAIAEMAYTLSQSSEQDQCVIISGHSGSGKTEAAKAIVQYLTMLYQRTDSHRIRQPCNVLPILESFGNARTILNDNSSRFGKLLNVHLRHGVVVGTSISQYLLEKSRVVFQAHGERNYHVFYELLAGLPVEQKEELYLQEAESYFYLNQGRACDILGKEDSRDFLVLAQALEGISLSEDQLTSTWAVLAAILQLGNICFTSYEKECYEHAAIASDTEIQIVANLLRVSADFLQSAVTHRVTDLGVNSLEQLCINFANEHLQHFFSQTVIAQEEEEYSQEQLAWIPISKMYSESCLDFIAAKPHGILCILDDQTSLTQATDHTFLQKCHYHHGNSPWYTKPKLPLPVFTVKHYAGPVTYQVVSHIFQKAKAAYSQQRELGVRSKGLKPQASTLVSKFQQSLQDLTAKLRRSHAFFIRCITPNPKKLSNIFDVEYVTCQLRHSGILEAIHIRKEGYPVRLPFQNFLARYGLLAGRGHDCLEEREGCAAVLSSVVGNPSDLYQIGVTKVFLKEAARQLLERRWKQRQSWAIVTLQRNFRCLLRRRRLRVLQEKVTIIQAHFRGYQARSGVKGQARKRYRRLKKTLVQFNTMILISRPLIQRRKHYQELEERKRRRRSLASGDTEDSSNQGMDVGLLEIPAELAALLQLAEGQYRAQDNQITEALSPEVKVKDDLSLPPTINSYPFSSFIKSHFQKTDFPAPGQPLQHPLTRLDAEYQESALEVNKLILRFIGDKNLHGWQEVLLGNYIAGRGLNNVALRNEIFSQVVAQTWKNPDTEHSQRAWVLMANLLSCFAPSPALEKPLLKFVSDHGMEGYNAVCQRKILTAAQHTEVDSTFSRAYPPTQLEWTANQRRGKMVLDVHTFNEEKISAEVESWMTGEQYAGWLLSARGCDKKSRGWSISMFTGNTWQDLLGCDFVLDLIGEMEEASNLSSSCQSSTEYPITSERERSFLQNSDLDFRIPPAPGIRAPAFPPPSLPPEYNHLRQDPRFRDDLRTPVGLDHYVDDLFSTVLHQGSRVPDMENRESLNGRMKGGGKIGPTQRGIFPSTGFSGMTQAPVYQPMPSMMGMPAAMPMMPAAGGIAPMPAMVMPQPLVPAVDPNQLAAQQQAFINQQAMLMVYDYMEDQSSNSEDDDYPQETFQQKRQYFQKMGEQQIRVKKVRPPSKTWTPPANPEPEQEEEKEEEKRKEEEKEKRKEEKPSPKSEAAPAPPVPSPEPKPKQQTPKAKREPPVVKPSGPESRPAPSREIRNIIKMYQSRPAPEPQPIEPVRRLSKPFIKKNDPKNEALAKLGMMNLPSPKSPSPLPPEKRTPPPLKPKPGSASSSIKEKQLPLLSVFSQETTPPGSQAPPAPPPPPPMPSPLLPGNQGCQESTGKDSTVTVAEDEGIKTQLYKLTASVSFSYVKPAWKIFLRKEVFYPKENFSNPYCLNLLCEQIMRDTFSDSCLRISREEKRKMKDLLTEFRVGNNVQSIQEDGIKKRIILAARDNWANYFSRLFPVHGENGSDVQILGVSHRGMRLLKVVKAAGYNPEHLKILHSYSFADVLSVELKGRNALEFSLKTEQLSLHSPKAPCIKAMVELFIQELRQDTNYVIALRSYITDDKSLLSFKKGDLIELLPMQGVEPGWQFGSTGGRCGIFPINLVQLAAAPDYLSTGMDRRGGLRKSMKASPESRNTSRESSVPSLILEPDSILSVPAGDHYTMMDFATAYFREAQSVQGLKRMSAEKKNAANLVQHTKVPIQESLLWYSDSELNELATKNFKTLMRFMGDQSKLKNQNEVECIYEILQLCKEKESLHDEVYCQVIKQVTQNPNQESVLRGWLLLNLLTGYFLPSDILMPYATKFLQLASSDPSSTHQDKMVRPIKSEDYLHDYLLEDKLVTVTLRRLIWRTPLHFENKIYTDVHYGQMLWDYLNGKILLSRSKDMEMQVGILAMFQHWAKTQQQNSAPSREELKEYTPKTLQSYISPQALENHVGMLLRTRQPLQPVDAKIQFMEHVMKFPFFGYNIYFVERISDDTIPVPCFFGVNNEEIIVVDGTTLAVSCIIPLKELQKMQTLRPVSDGGLPGIELNYGSAANPKTMWLELSQVRSAQTYSFLLAIQKLPSTT</sequence>
<dbReference type="Pfam" id="PF26570">
    <property type="entry name" value="MYO15"/>
    <property type="match status" value="1"/>
</dbReference>
<dbReference type="SMART" id="SM00139">
    <property type="entry name" value="MyTH4"/>
    <property type="match status" value="2"/>
</dbReference>
<dbReference type="InterPro" id="IPR000857">
    <property type="entry name" value="MyTH4_dom"/>
</dbReference>
<feature type="compositionally biased region" description="Basic and acidic residues" evidence="12">
    <location>
        <begin position="160"/>
        <end position="170"/>
    </location>
</feature>
<feature type="compositionally biased region" description="Basic and acidic residues" evidence="12">
    <location>
        <begin position="200"/>
        <end position="212"/>
    </location>
</feature>
<feature type="region of interest" description="Disordered" evidence="12">
    <location>
        <begin position="765"/>
        <end position="785"/>
    </location>
</feature>
<dbReference type="PROSITE" id="PS51016">
    <property type="entry name" value="MYTH4"/>
    <property type="match status" value="2"/>
</dbReference>
<dbReference type="SMART" id="SM00015">
    <property type="entry name" value="IQ"/>
    <property type="match status" value="2"/>
</dbReference>
<evidence type="ECO:0000256" key="11">
    <source>
        <dbReference type="PROSITE-ProRule" id="PRU00782"/>
    </source>
</evidence>
<organism evidence="16 17">
    <name type="scientific">Grus japonensis</name>
    <name type="common">Japanese crane</name>
    <name type="synonym">Red-crowned crane</name>
    <dbReference type="NCBI Taxonomy" id="30415"/>
    <lineage>
        <taxon>Eukaryota</taxon>
        <taxon>Metazoa</taxon>
        <taxon>Chordata</taxon>
        <taxon>Craniata</taxon>
        <taxon>Vertebrata</taxon>
        <taxon>Euteleostomi</taxon>
        <taxon>Archelosauria</taxon>
        <taxon>Archosauria</taxon>
        <taxon>Dinosauria</taxon>
        <taxon>Saurischia</taxon>
        <taxon>Theropoda</taxon>
        <taxon>Coelurosauria</taxon>
        <taxon>Aves</taxon>
        <taxon>Neognathae</taxon>
        <taxon>Neoaves</taxon>
        <taxon>Gruiformes</taxon>
        <taxon>Gruidae</taxon>
        <taxon>Grus</taxon>
    </lineage>
</organism>
<feature type="compositionally biased region" description="Basic and acidic residues" evidence="12">
    <location>
        <begin position="328"/>
        <end position="342"/>
    </location>
</feature>
<evidence type="ECO:0000313" key="16">
    <source>
        <dbReference type="EMBL" id="GAB0197729.1"/>
    </source>
</evidence>
<dbReference type="Pfam" id="PF00784">
    <property type="entry name" value="MyTH4"/>
    <property type="match status" value="2"/>
</dbReference>
<evidence type="ECO:0000256" key="8">
    <source>
        <dbReference type="ARBA" id="ARBA00023175"/>
    </source>
</evidence>
<keyword evidence="17" id="KW-1185">Reference proteome</keyword>
<dbReference type="GO" id="GO:0003774">
    <property type="term" value="F:cytoskeletal motor activity"/>
    <property type="evidence" value="ECO:0007669"/>
    <property type="project" value="UniProtKB-UniRule"/>
</dbReference>
<dbReference type="Pfam" id="PF07653">
    <property type="entry name" value="SH3_2"/>
    <property type="match status" value="1"/>
</dbReference>
<dbReference type="GO" id="GO:0003779">
    <property type="term" value="F:actin binding"/>
    <property type="evidence" value="ECO:0007669"/>
    <property type="project" value="UniProtKB-KW"/>
</dbReference>
<dbReference type="GO" id="GO:0016459">
    <property type="term" value="C:myosin complex"/>
    <property type="evidence" value="ECO:0007669"/>
    <property type="project" value="UniProtKB-KW"/>
</dbReference>
<proteinExistence type="inferred from homology"/>
<evidence type="ECO:0000313" key="17">
    <source>
        <dbReference type="Proteomes" id="UP001623348"/>
    </source>
</evidence>
<dbReference type="PANTHER" id="PTHR22692">
    <property type="entry name" value="MYOSIN VII, XV"/>
    <property type="match status" value="1"/>
</dbReference>
<dbReference type="Pfam" id="PF00373">
    <property type="entry name" value="FERM_M"/>
    <property type="match status" value="1"/>
</dbReference>
<keyword evidence="5 11" id="KW-0547">Nucleotide-binding</keyword>
<feature type="domain" description="MyTH4" evidence="14">
    <location>
        <begin position="1737"/>
        <end position="1888"/>
    </location>
</feature>
<evidence type="ECO:0000256" key="5">
    <source>
        <dbReference type="ARBA" id="ARBA00022741"/>
    </source>
</evidence>
<feature type="compositionally biased region" description="Basic and acidic residues" evidence="12">
    <location>
        <begin position="768"/>
        <end position="785"/>
    </location>
</feature>
<dbReference type="Gene3D" id="2.30.29.30">
    <property type="entry name" value="Pleckstrin-homology domain (PH domain)/Phosphotyrosine-binding domain (PTB)"/>
    <property type="match status" value="1"/>
</dbReference>
<comment type="subcellular location">
    <subcellularLocation>
        <location evidence="1">Cytoplasm</location>
    </subcellularLocation>
</comment>
<dbReference type="Proteomes" id="UP001623348">
    <property type="component" value="Unassembled WGS sequence"/>
</dbReference>
<dbReference type="InterPro" id="IPR035963">
    <property type="entry name" value="FERM_2"/>
</dbReference>
<feature type="compositionally biased region" description="Basic residues" evidence="12">
    <location>
        <begin position="146"/>
        <end position="157"/>
    </location>
</feature>
<dbReference type="PROSITE" id="PS50096">
    <property type="entry name" value="IQ"/>
    <property type="match status" value="1"/>
</dbReference>
<feature type="region of interest" description="Disordered" evidence="12">
    <location>
        <begin position="2185"/>
        <end position="2359"/>
    </location>
</feature>
<dbReference type="Gene3D" id="6.20.240.20">
    <property type="match status" value="1"/>
</dbReference>
<evidence type="ECO:0000259" key="14">
    <source>
        <dbReference type="PROSITE" id="PS51016"/>
    </source>
</evidence>
<accession>A0ABC9XJ63</accession>
<evidence type="ECO:0000259" key="15">
    <source>
        <dbReference type="PROSITE" id="PS51456"/>
    </source>
</evidence>
<feature type="compositionally biased region" description="Polar residues" evidence="12">
    <location>
        <begin position="2703"/>
        <end position="2713"/>
    </location>
</feature>
<feature type="domain" description="SH3" evidence="13">
    <location>
        <begin position="2619"/>
        <end position="2680"/>
    </location>
</feature>
<dbReference type="GO" id="GO:0005524">
    <property type="term" value="F:ATP binding"/>
    <property type="evidence" value="ECO:0007669"/>
    <property type="project" value="UniProtKB-UniRule"/>
</dbReference>
<evidence type="ECO:0000259" key="13">
    <source>
        <dbReference type="PROSITE" id="PS50002"/>
    </source>
</evidence>
<dbReference type="InterPro" id="IPR051567">
    <property type="entry name" value="Unconventional_Myosin_ATPase"/>
</dbReference>
<feature type="region of interest" description="Disordered" evidence="12">
    <location>
        <begin position="1647"/>
        <end position="1667"/>
    </location>
</feature>
<dbReference type="InterPro" id="IPR035489">
    <property type="entry name" value="MYO15B_SH3"/>
</dbReference>
<keyword evidence="6 11" id="KW-0067">ATP-binding</keyword>
<dbReference type="EMBL" id="BAAFJT010000018">
    <property type="protein sequence ID" value="GAB0197729.1"/>
    <property type="molecule type" value="Genomic_DNA"/>
</dbReference>
<feature type="compositionally biased region" description="Basic and acidic residues" evidence="12">
    <location>
        <begin position="33"/>
        <end position="53"/>
    </location>
</feature>
<evidence type="ECO:0000256" key="7">
    <source>
        <dbReference type="ARBA" id="ARBA00023123"/>
    </source>
</evidence>
<feature type="compositionally biased region" description="Basic and acidic residues" evidence="12">
    <location>
        <begin position="2218"/>
        <end position="2236"/>
    </location>
</feature>
<feature type="compositionally biased region" description="Basic and acidic residues" evidence="12">
    <location>
        <begin position="92"/>
        <end position="125"/>
    </location>
</feature>
<feature type="compositionally biased region" description="Low complexity" evidence="12">
    <location>
        <begin position="256"/>
        <end position="267"/>
    </location>
</feature>
<dbReference type="CDD" id="cd12068">
    <property type="entry name" value="SH3_MYO15B"/>
    <property type="match status" value="1"/>
</dbReference>
<evidence type="ECO:0000256" key="10">
    <source>
        <dbReference type="PROSITE-ProRule" id="PRU00192"/>
    </source>
</evidence>
<dbReference type="InterPro" id="IPR011993">
    <property type="entry name" value="PH-like_dom_sf"/>
</dbReference>
<dbReference type="Gene3D" id="2.30.30.40">
    <property type="entry name" value="SH3 Domains"/>
    <property type="match status" value="1"/>
</dbReference>
<feature type="binding site" evidence="11">
    <location>
        <begin position="1064"/>
        <end position="1071"/>
    </location>
    <ligand>
        <name>ATP</name>
        <dbReference type="ChEBI" id="CHEBI:30616"/>
    </ligand>
</feature>
<protein>
    <submittedName>
        <fullName evidence="16">Myosin XVB</fullName>
    </submittedName>
</protein>
<feature type="compositionally biased region" description="Pro residues" evidence="12">
    <location>
        <begin position="2379"/>
        <end position="2395"/>
    </location>
</feature>
<dbReference type="InterPro" id="IPR038185">
    <property type="entry name" value="MyTH4_dom_sf"/>
</dbReference>
<dbReference type="Gene3D" id="1.25.40.530">
    <property type="entry name" value="MyTH4 domain"/>
    <property type="match status" value="2"/>
</dbReference>
<dbReference type="InterPro" id="IPR027417">
    <property type="entry name" value="P-loop_NTPase"/>
</dbReference>
<keyword evidence="2 10" id="KW-0728">SH3 domain</keyword>
<feature type="compositionally biased region" description="Polar residues" evidence="12">
    <location>
        <begin position="2400"/>
        <end position="2413"/>
    </location>
</feature>
<keyword evidence="7 11" id="KW-0518">Myosin</keyword>
<dbReference type="InterPro" id="IPR019748">
    <property type="entry name" value="FERM_central"/>
</dbReference>
<feature type="compositionally biased region" description="Polar residues" evidence="12">
    <location>
        <begin position="881"/>
        <end position="892"/>
    </location>
</feature>
<keyword evidence="8 11" id="KW-0505">Motor protein</keyword>
<evidence type="ECO:0000256" key="6">
    <source>
        <dbReference type="ARBA" id="ARBA00022840"/>
    </source>
</evidence>
<dbReference type="Pfam" id="PF00612">
    <property type="entry name" value="IQ"/>
    <property type="match status" value="1"/>
</dbReference>
<feature type="compositionally biased region" description="Basic and acidic residues" evidence="12">
    <location>
        <begin position="353"/>
        <end position="366"/>
    </location>
</feature>
<feature type="compositionally biased region" description="Polar residues" evidence="12">
    <location>
        <begin position="213"/>
        <end position="222"/>
    </location>
</feature>
<dbReference type="SUPFAM" id="SSF47031">
    <property type="entry name" value="Second domain of FERM"/>
    <property type="match status" value="1"/>
</dbReference>
<reference evidence="16 17" key="1">
    <citation type="submission" date="2024-06" db="EMBL/GenBank/DDBJ databases">
        <title>The draft genome of Grus japonensis, version 3.</title>
        <authorList>
            <person name="Nabeshima K."/>
            <person name="Suzuki S."/>
            <person name="Onuma M."/>
        </authorList>
    </citation>
    <scope>NUCLEOTIDE SEQUENCE [LARGE SCALE GENOMIC DNA]</scope>
    <source>
        <strain evidence="16 17">451A</strain>
    </source>
</reference>
<dbReference type="InterPro" id="IPR000048">
    <property type="entry name" value="IQ_motif_EF-hand-BS"/>
</dbReference>
<dbReference type="InterPro" id="IPR036028">
    <property type="entry name" value="SH3-like_dom_sf"/>
</dbReference>
<evidence type="ECO:0000256" key="12">
    <source>
        <dbReference type="SAM" id="MobiDB-lite"/>
    </source>
</evidence>
<feature type="compositionally biased region" description="Basic residues" evidence="12">
    <location>
        <begin position="80"/>
        <end position="91"/>
    </location>
</feature>
<feature type="region of interest" description="Disordered" evidence="12">
    <location>
        <begin position="2690"/>
        <end position="2713"/>
    </location>
</feature>
<evidence type="ECO:0000256" key="1">
    <source>
        <dbReference type="ARBA" id="ARBA00004496"/>
    </source>
</evidence>
<dbReference type="PANTHER" id="PTHR22692:SF16">
    <property type="entry name" value="MYOSIN XVB"/>
    <property type="match status" value="1"/>
</dbReference>
<dbReference type="PROSITE" id="PS50002">
    <property type="entry name" value="SH3"/>
    <property type="match status" value="1"/>
</dbReference>
<feature type="compositionally biased region" description="Basic and acidic residues" evidence="12">
    <location>
        <begin position="431"/>
        <end position="443"/>
    </location>
</feature>
<feature type="compositionally biased region" description="Pro residues" evidence="12">
    <location>
        <begin position="2332"/>
        <end position="2350"/>
    </location>
</feature>
<dbReference type="SUPFAM" id="SSF50044">
    <property type="entry name" value="SH3-domain"/>
    <property type="match status" value="1"/>
</dbReference>
<feature type="region of interest" description="Disordered" evidence="12">
    <location>
        <begin position="1"/>
        <end position="452"/>
    </location>
</feature>
<evidence type="ECO:0000256" key="2">
    <source>
        <dbReference type="ARBA" id="ARBA00022443"/>
    </source>
</evidence>
<keyword evidence="3" id="KW-0963">Cytoplasm</keyword>
<dbReference type="Gene3D" id="1.20.58.530">
    <property type="match status" value="1"/>
</dbReference>
<feature type="domain" description="MyTH4" evidence="14">
    <location>
        <begin position="2767"/>
        <end position="2912"/>
    </location>
</feature>